<dbReference type="Gene3D" id="1.10.150.240">
    <property type="entry name" value="Putative phosphatase, domain 2"/>
    <property type="match status" value="1"/>
</dbReference>
<dbReference type="SUPFAM" id="SSF56784">
    <property type="entry name" value="HAD-like"/>
    <property type="match status" value="1"/>
</dbReference>
<dbReference type="InterPro" id="IPR023198">
    <property type="entry name" value="PGP-like_dom2"/>
</dbReference>
<reference evidence="1 2" key="2">
    <citation type="journal article" date="2011" name="Stand. Genomic Sci.">
        <title>Complete genome sequence of Isosphaera pallida type strain (IS1B).</title>
        <authorList>
            <consortium name="US DOE Joint Genome Institute (JGI-PGF)"/>
            <person name="Goker M."/>
            <person name="Cleland D."/>
            <person name="Saunders E."/>
            <person name="Lapidus A."/>
            <person name="Nolan M."/>
            <person name="Lucas S."/>
            <person name="Hammon N."/>
            <person name="Deshpande S."/>
            <person name="Cheng J.F."/>
            <person name="Tapia R."/>
            <person name="Han C."/>
            <person name="Goodwin L."/>
            <person name="Pitluck S."/>
            <person name="Liolios K."/>
            <person name="Pagani I."/>
            <person name="Ivanova N."/>
            <person name="Mavromatis K."/>
            <person name="Pati A."/>
            <person name="Chen A."/>
            <person name="Palaniappan K."/>
            <person name="Land M."/>
            <person name="Hauser L."/>
            <person name="Chang Y.J."/>
            <person name="Jeffries C.D."/>
            <person name="Detter J.C."/>
            <person name="Beck B."/>
            <person name="Woyke T."/>
            <person name="Bristow J."/>
            <person name="Eisen J.A."/>
            <person name="Markowitz V."/>
            <person name="Hugenholtz P."/>
            <person name="Kyrpides N.C."/>
            <person name="Klenk H.P."/>
        </authorList>
    </citation>
    <scope>NUCLEOTIDE SEQUENCE [LARGE SCALE GENOMIC DNA]</scope>
    <source>
        <strain evidence="2">ATCC 43644 / DSM 9630 / IS1B</strain>
    </source>
</reference>
<evidence type="ECO:0000313" key="1">
    <source>
        <dbReference type="EMBL" id="ADV61404.1"/>
    </source>
</evidence>
<dbReference type="FunCoup" id="E8R2B9">
    <property type="interactions" value="35"/>
</dbReference>
<dbReference type="NCBIfam" id="TIGR01509">
    <property type="entry name" value="HAD-SF-IA-v3"/>
    <property type="match status" value="1"/>
</dbReference>
<dbReference type="InParanoid" id="E8R2B9"/>
<dbReference type="PANTHER" id="PTHR43481">
    <property type="entry name" value="FRUCTOSE-1-PHOSPHATE PHOSPHATASE"/>
    <property type="match status" value="1"/>
</dbReference>
<dbReference type="Proteomes" id="UP000008631">
    <property type="component" value="Chromosome"/>
</dbReference>
<dbReference type="SFLD" id="SFLDS00003">
    <property type="entry name" value="Haloacid_Dehalogenase"/>
    <property type="match status" value="1"/>
</dbReference>
<dbReference type="CDD" id="cd07505">
    <property type="entry name" value="HAD_BPGM-like"/>
    <property type="match status" value="1"/>
</dbReference>
<dbReference type="InterPro" id="IPR036412">
    <property type="entry name" value="HAD-like_sf"/>
</dbReference>
<accession>E8R2B9</accession>
<dbReference type="HOGENOM" id="CLU_045011_13_3_0"/>
<evidence type="ECO:0000313" key="2">
    <source>
        <dbReference type="Proteomes" id="UP000008631"/>
    </source>
</evidence>
<keyword evidence="2" id="KW-1185">Reference proteome</keyword>
<dbReference type="InterPro" id="IPR006439">
    <property type="entry name" value="HAD-SF_hydro_IA"/>
</dbReference>
<sequence>MMLSRPQTPPAAPLLAIFDHDGVLVDSLDNHTQAWLEMGRRAGLPVTPDFVHATFGLTNFSIVERLLGDEYTRERAIELGDLKEACYRELARGRLDLMPGVRALLEGLRQRGVLLAIGSSGPRANLLLTVEECGLMDHFQAIVGLEDITRGKPDPEVFLTAASRCGVPPQRAVVFEDAVFGIQAAKAAGMTAVGVTSSHPAEALREAGADVVVDSLDQFDFDAWMASLG</sequence>
<dbReference type="STRING" id="575540.Isop_0814"/>
<reference key="1">
    <citation type="submission" date="2010-11" db="EMBL/GenBank/DDBJ databases">
        <title>The complete sequence of chromosome of Isophaera pallida ATCC 43644.</title>
        <authorList>
            <consortium name="US DOE Joint Genome Institute (JGI-PGF)"/>
            <person name="Lucas S."/>
            <person name="Copeland A."/>
            <person name="Lapidus A."/>
            <person name="Bruce D."/>
            <person name="Goodwin L."/>
            <person name="Pitluck S."/>
            <person name="Kyrpides N."/>
            <person name="Mavromatis K."/>
            <person name="Pagani I."/>
            <person name="Ivanova N."/>
            <person name="Saunders E."/>
            <person name="Brettin T."/>
            <person name="Detter J.C."/>
            <person name="Han C."/>
            <person name="Tapia R."/>
            <person name="Land M."/>
            <person name="Hauser L."/>
            <person name="Markowitz V."/>
            <person name="Cheng J.-F."/>
            <person name="Hugenholtz P."/>
            <person name="Woyke T."/>
            <person name="Wu D."/>
            <person name="Eisen J.A."/>
        </authorList>
    </citation>
    <scope>NUCLEOTIDE SEQUENCE</scope>
    <source>
        <strain>ATCC 43644</strain>
    </source>
</reference>
<dbReference type="Gene3D" id="3.40.50.1000">
    <property type="entry name" value="HAD superfamily/HAD-like"/>
    <property type="match status" value="1"/>
</dbReference>
<dbReference type="AlphaFoldDB" id="E8R2B9"/>
<dbReference type="SFLD" id="SFLDG01135">
    <property type="entry name" value="C1.5.6:_HAD__Beta-PGM__Phospha"/>
    <property type="match status" value="1"/>
</dbReference>
<name>E8R2B9_ISOPI</name>
<dbReference type="InterPro" id="IPR023214">
    <property type="entry name" value="HAD_sf"/>
</dbReference>
<dbReference type="PANTHER" id="PTHR43481:SF4">
    <property type="entry name" value="GLYCEROL-1-PHOSPHATE PHOSPHOHYDROLASE 1-RELATED"/>
    <property type="match status" value="1"/>
</dbReference>
<dbReference type="SFLD" id="SFLDG01129">
    <property type="entry name" value="C1.5:_HAD__Beta-PGM__Phosphata"/>
    <property type="match status" value="1"/>
</dbReference>
<dbReference type="GO" id="GO:0050308">
    <property type="term" value="F:sugar-phosphatase activity"/>
    <property type="evidence" value="ECO:0007669"/>
    <property type="project" value="TreeGrafter"/>
</dbReference>
<dbReference type="InterPro" id="IPR041492">
    <property type="entry name" value="HAD_2"/>
</dbReference>
<organism evidence="1 2">
    <name type="scientific">Isosphaera pallida (strain ATCC 43644 / DSM 9630 / IS1B)</name>
    <dbReference type="NCBI Taxonomy" id="575540"/>
    <lineage>
        <taxon>Bacteria</taxon>
        <taxon>Pseudomonadati</taxon>
        <taxon>Planctomycetota</taxon>
        <taxon>Planctomycetia</taxon>
        <taxon>Isosphaerales</taxon>
        <taxon>Isosphaeraceae</taxon>
        <taxon>Isosphaera</taxon>
    </lineage>
</organism>
<protein>
    <submittedName>
        <fullName evidence="1">HAD-superfamily hydrolase, subfamily IA, variant 3</fullName>
    </submittedName>
</protein>
<dbReference type="RefSeq" id="WP_013563693.1">
    <property type="nucleotide sequence ID" value="NC_014962.1"/>
</dbReference>
<keyword evidence="1" id="KW-0378">Hydrolase</keyword>
<gene>
    <name evidence="1" type="ordered locus">Isop_0814</name>
</gene>
<dbReference type="eggNOG" id="COG0637">
    <property type="taxonomic scope" value="Bacteria"/>
</dbReference>
<dbReference type="InterPro" id="IPR051806">
    <property type="entry name" value="HAD-like_SPP"/>
</dbReference>
<dbReference type="KEGG" id="ipa:Isop_0814"/>
<dbReference type="EMBL" id="CP002353">
    <property type="protein sequence ID" value="ADV61404.1"/>
    <property type="molecule type" value="Genomic_DNA"/>
</dbReference>
<proteinExistence type="predicted"/>
<dbReference type="Pfam" id="PF13419">
    <property type="entry name" value="HAD_2"/>
    <property type="match status" value="1"/>
</dbReference>